<name>A0ABD3M8M5_9STRA</name>
<feature type="compositionally biased region" description="Polar residues" evidence="1">
    <location>
        <begin position="99"/>
        <end position="113"/>
    </location>
</feature>
<evidence type="ECO:0000313" key="6">
    <source>
        <dbReference type="Proteomes" id="UP001530293"/>
    </source>
</evidence>
<organism evidence="5 6">
    <name type="scientific">Discostella pseudostelligera</name>
    <dbReference type="NCBI Taxonomy" id="259834"/>
    <lineage>
        <taxon>Eukaryota</taxon>
        <taxon>Sar</taxon>
        <taxon>Stramenopiles</taxon>
        <taxon>Ochrophyta</taxon>
        <taxon>Bacillariophyta</taxon>
        <taxon>Coscinodiscophyceae</taxon>
        <taxon>Thalassiosirophycidae</taxon>
        <taxon>Stephanodiscales</taxon>
        <taxon>Stephanodiscaceae</taxon>
        <taxon>Discostella</taxon>
    </lineage>
</organism>
<evidence type="ECO:0000256" key="1">
    <source>
        <dbReference type="SAM" id="MobiDB-lite"/>
    </source>
</evidence>
<accession>A0ABD3M8M5</accession>
<keyword evidence="2" id="KW-1133">Transmembrane helix</keyword>
<evidence type="ECO:0000313" key="5">
    <source>
        <dbReference type="EMBL" id="KAL3758557.1"/>
    </source>
</evidence>
<dbReference type="Pfam" id="PF22053">
    <property type="entry name" value="DUF6938"/>
    <property type="match status" value="1"/>
</dbReference>
<evidence type="ECO:0000256" key="2">
    <source>
        <dbReference type="SAM" id="Phobius"/>
    </source>
</evidence>
<dbReference type="Pfam" id="PF22052">
    <property type="entry name" value="DUF6937"/>
    <property type="match status" value="1"/>
</dbReference>
<evidence type="ECO:0000259" key="4">
    <source>
        <dbReference type="Pfam" id="PF22053"/>
    </source>
</evidence>
<reference evidence="5 6" key="1">
    <citation type="submission" date="2024-10" db="EMBL/GenBank/DDBJ databases">
        <title>Updated reference genomes for cyclostephanoid diatoms.</title>
        <authorList>
            <person name="Roberts W.R."/>
            <person name="Alverson A.J."/>
        </authorList>
    </citation>
    <scope>NUCLEOTIDE SEQUENCE [LARGE SCALE GENOMIC DNA]</scope>
    <source>
        <strain evidence="5 6">AJA232-27</strain>
    </source>
</reference>
<gene>
    <name evidence="5" type="ORF">ACHAWU_008311</name>
</gene>
<feature type="domain" description="DUF6938" evidence="4">
    <location>
        <begin position="281"/>
        <end position="513"/>
    </location>
</feature>
<keyword evidence="6" id="KW-1185">Reference proteome</keyword>
<dbReference type="Proteomes" id="UP001530293">
    <property type="component" value="Unassembled WGS sequence"/>
</dbReference>
<feature type="compositionally biased region" description="Basic and acidic residues" evidence="1">
    <location>
        <begin position="84"/>
        <end position="94"/>
    </location>
</feature>
<proteinExistence type="predicted"/>
<keyword evidence="2" id="KW-0812">Transmembrane</keyword>
<feature type="region of interest" description="Disordered" evidence="1">
    <location>
        <begin position="84"/>
        <end position="115"/>
    </location>
</feature>
<feature type="transmembrane region" description="Helical" evidence="2">
    <location>
        <begin position="6"/>
        <end position="31"/>
    </location>
</feature>
<dbReference type="InterPro" id="IPR054218">
    <property type="entry name" value="DUF6938"/>
</dbReference>
<feature type="domain" description="DUF6937" evidence="3">
    <location>
        <begin position="79"/>
        <end position="276"/>
    </location>
</feature>
<evidence type="ECO:0000259" key="3">
    <source>
        <dbReference type="Pfam" id="PF22052"/>
    </source>
</evidence>
<keyword evidence="2" id="KW-0472">Membrane</keyword>
<dbReference type="InterPro" id="IPR054217">
    <property type="entry name" value="DUF6937"/>
</dbReference>
<dbReference type="AlphaFoldDB" id="A0ABD3M8M5"/>
<comment type="caution">
    <text evidence="5">The sequence shown here is derived from an EMBL/GenBank/DDBJ whole genome shotgun (WGS) entry which is preliminary data.</text>
</comment>
<protein>
    <submittedName>
        <fullName evidence="5">Uncharacterized protein</fullName>
    </submittedName>
</protein>
<sequence length="520" mass="57540">MNMASLQPWAIALIALAASVIGLYFLWRILLLLSPRWYRSMVENNAVSVDDFVGGPPEPASAFKSWLLNWLNVRNRVAKKEGYPLKTQDSDKVPGLKVTSRNEGNESQASNNKKPPVIVGTIRMGFGHHRIAYAATSWGVGRGSRNDRETWFHDFLNIESEEAQMIKDADALYSKGSRLASELGGMAEKFWGKLTKSGDEDSLRVTYQFAQHMLPLINGLDKNSPIIATHSMVACAAVEAGFTNVINLVIDNHAQWFVVVPGALNLVQGPSNYHSFLKMGVPEKDLALAGHWIPRDLVEGIPDACARRVARRKAGKPLRIIVPVGGAGAQRKFIVSMVGALSGLVKEGKVQLFLNAGDHEHMKEAFVGALESNGMEYDKVVDMKGVQEFKEKMMKQEPSKNVTLFTYEDYFTAVATTDILCNVADVLACKPSELAFYPIPKLMIRRVGDHEAYSALRASELGDGTLEVREVPLAVKYVNLFLTTNLLEVMNKSINDNNKIGLYDGCKNAMRLALERAERK</sequence>
<dbReference type="EMBL" id="JALLBG020000228">
    <property type="protein sequence ID" value="KAL3758557.1"/>
    <property type="molecule type" value="Genomic_DNA"/>
</dbReference>